<dbReference type="EMBL" id="WNWR01000031">
    <property type="protein sequence ID" value="KAE9993358.1"/>
    <property type="molecule type" value="Genomic_DNA"/>
</dbReference>
<comment type="caution">
    <text evidence="2">The sequence shown here is derived from an EMBL/GenBank/DDBJ whole genome shotgun (WGS) entry which is preliminary data.</text>
</comment>
<keyword evidence="3" id="KW-1185">Reference proteome</keyword>
<evidence type="ECO:0000313" key="3">
    <source>
        <dbReference type="Proteomes" id="UP000490939"/>
    </source>
</evidence>
<name>A0A8H3VT76_VENIN</name>
<gene>
    <name evidence="2" type="ORF">EG327_005344</name>
</gene>
<protein>
    <submittedName>
        <fullName evidence="2">Uncharacterized protein</fullName>
    </submittedName>
</protein>
<reference evidence="2 3" key="1">
    <citation type="submission" date="2019-07" db="EMBL/GenBank/DDBJ databases">
        <title>Venturia inaequalis Genome Resource.</title>
        <authorList>
            <person name="Lichtner F.J."/>
        </authorList>
    </citation>
    <scope>NUCLEOTIDE SEQUENCE [LARGE SCALE GENOMIC DNA]</scope>
    <source>
        <strain evidence="2 3">DMI_063113</strain>
    </source>
</reference>
<evidence type="ECO:0000256" key="1">
    <source>
        <dbReference type="SAM" id="MobiDB-lite"/>
    </source>
</evidence>
<feature type="region of interest" description="Disordered" evidence="1">
    <location>
        <begin position="27"/>
        <end position="52"/>
    </location>
</feature>
<proteinExistence type="predicted"/>
<organism evidence="2 3">
    <name type="scientific">Venturia inaequalis</name>
    <name type="common">Apple scab fungus</name>
    <dbReference type="NCBI Taxonomy" id="5025"/>
    <lineage>
        <taxon>Eukaryota</taxon>
        <taxon>Fungi</taxon>
        <taxon>Dikarya</taxon>
        <taxon>Ascomycota</taxon>
        <taxon>Pezizomycotina</taxon>
        <taxon>Dothideomycetes</taxon>
        <taxon>Pleosporomycetidae</taxon>
        <taxon>Venturiales</taxon>
        <taxon>Venturiaceae</taxon>
        <taxon>Venturia</taxon>
    </lineage>
</organism>
<dbReference type="Proteomes" id="UP000490939">
    <property type="component" value="Unassembled WGS sequence"/>
</dbReference>
<evidence type="ECO:0000313" key="2">
    <source>
        <dbReference type="EMBL" id="KAE9993358.1"/>
    </source>
</evidence>
<dbReference type="AlphaFoldDB" id="A0A8H3VT76"/>
<sequence>MVARHNMLSGSWSALRLWMKERRDRGQDIETNAPNNSRRPETDVSTTTNSSPAALNTAAAASPIANTTANSTRIVQGYTVVGLPITNTEVRSTRTINPSPVPAADQNTDTLWPFGLAFWNLTSHENLVARADAIDVFNAEITGPSPFFTMLPREIRDQIYQELIEHEPTRRIGFSYRNCVPTLHGVRYDRSLKSKLNRQFQEEFLQCVAGDSRAVIGINFVEEVVGSNWAKFSPADEEWYGRDYAPSIPLALGFLRSLQNVRDITVEVVMYIDPVHGNNYSIHWLNRQIQPLALLPANNTASNNIENSTTIKVKLPLYDSTAPLKGNRLVDRPHFFAIPGGPEAPWWLHHGHDWDEADLEGQERCWKCLVEWEGGHRFRRLDEGWWVANPLSRQF</sequence>
<accession>A0A8H3VT76</accession>